<gene>
    <name evidence="2" type="ORF">TNCT_230521</name>
</gene>
<evidence type="ECO:0000313" key="2">
    <source>
        <dbReference type="EMBL" id="GFR10057.1"/>
    </source>
</evidence>
<evidence type="ECO:0000313" key="3">
    <source>
        <dbReference type="Proteomes" id="UP000887116"/>
    </source>
</evidence>
<feature type="region of interest" description="Disordered" evidence="1">
    <location>
        <begin position="24"/>
        <end position="44"/>
    </location>
</feature>
<organism evidence="2 3">
    <name type="scientific">Trichonephila clavata</name>
    <name type="common">Joro spider</name>
    <name type="synonym">Nephila clavata</name>
    <dbReference type="NCBI Taxonomy" id="2740835"/>
    <lineage>
        <taxon>Eukaryota</taxon>
        <taxon>Metazoa</taxon>
        <taxon>Ecdysozoa</taxon>
        <taxon>Arthropoda</taxon>
        <taxon>Chelicerata</taxon>
        <taxon>Arachnida</taxon>
        <taxon>Araneae</taxon>
        <taxon>Araneomorphae</taxon>
        <taxon>Entelegynae</taxon>
        <taxon>Araneoidea</taxon>
        <taxon>Nephilidae</taxon>
        <taxon>Trichonephila</taxon>
    </lineage>
</organism>
<feature type="compositionally biased region" description="Basic and acidic residues" evidence="1">
    <location>
        <begin position="24"/>
        <end position="33"/>
    </location>
</feature>
<accession>A0A8X6LIX5</accession>
<name>A0A8X6LIX5_TRICU</name>
<keyword evidence="3" id="KW-1185">Reference proteome</keyword>
<dbReference type="EMBL" id="BMAO01006621">
    <property type="protein sequence ID" value="GFR10057.1"/>
    <property type="molecule type" value="Genomic_DNA"/>
</dbReference>
<dbReference type="Proteomes" id="UP000887116">
    <property type="component" value="Unassembled WGS sequence"/>
</dbReference>
<proteinExistence type="predicted"/>
<protein>
    <submittedName>
        <fullName evidence="2">Uncharacterized protein</fullName>
    </submittedName>
</protein>
<dbReference type="AlphaFoldDB" id="A0A8X6LIX5"/>
<evidence type="ECO:0000256" key="1">
    <source>
        <dbReference type="SAM" id="MobiDB-lite"/>
    </source>
</evidence>
<reference evidence="2" key="1">
    <citation type="submission" date="2020-07" db="EMBL/GenBank/DDBJ databases">
        <title>Multicomponent nature underlies the extraordinary mechanical properties of spider dragline silk.</title>
        <authorList>
            <person name="Kono N."/>
            <person name="Nakamura H."/>
            <person name="Mori M."/>
            <person name="Yoshida Y."/>
            <person name="Ohtoshi R."/>
            <person name="Malay A.D."/>
            <person name="Moran D.A.P."/>
            <person name="Tomita M."/>
            <person name="Numata K."/>
            <person name="Arakawa K."/>
        </authorList>
    </citation>
    <scope>NUCLEOTIDE SEQUENCE</scope>
</reference>
<sequence length="112" mass="13467">MEEKKKKTRQVFPKIFRTEFRRPDVRHGGEFRRPSATPPPRRKFPKRTLFGFERKLNFSNFNEENDPIRGDNFFVIGPTNINFTDSERAVRGEKEIYVTFSRIYKTFSFIQV</sequence>
<comment type="caution">
    <text evidence="2">The sequence shown here is derived from an EMBL/GenBank/DDBJ whole genome shotgun (WGS) entry which is preliminary data.</text>
</comment>